<dbReference type="EC" id="1.4.3.3" evidence="6"/>
<evidence type="ECO:0000256" key="8">
    <source>
        <dbReference type="ARBA" id="ARBA00049547"/>
    </source>
</evidence>
<evidence type="ECO:0000256" key="2">
    <source>
        <dbReference type="ARBA" id="ARBA00006730"/>
    </source>
</evidence>
<evidence type="ECO:0000313" key="10">
    <source>
        <dbReference type="EMBL" id="QXN89581.1"/>
    </source>
</evidence>
<accession>A0ABX8RQ60</accession>
<evidence type="ECO:0000256" key="1">
    <source>
        <dbReference type="ARBA" id="ARBA00001974"/>
    </source>
</evidence>
<keyword evidence="4" id="KW-0274">FAD</keyword>
<organism evidence="10 11">
    <name type="scientific">Nocardia iowensis</name>
    <dbReference type="NCBI Taxonomy" id="204891"/>
    <lineage>
        <taxon>Bacteria</taxon>
        <taxon>Bacillati</taxon>
        <taxon>Actinomycetota</taxon>
        <taxon>Actinomycetes</taxon>
        <taxon>Mycobacteriales</taxon>
        <taxon>Nocardiaceae</taxon>
        <taxon>Nocardia</taxon>
    </lineage>
</organism>
<dbReference type="RefSeq" id="WP_218470456.1">
    <property type="nucleotide sequence ID" value="NZ_BAABJN010000006.1"/>
</dbReference>
<dbReference type="EMBL" id="CP078145">
    <property type="protein sequence ID" value="QXN89581.1"/>
    <property type="molecule type" value="Genomic_DNA"/>
</dbReference>
<gene>
    <name evidence="10" type="ORF">KV110_29385</name>
</gene>
<keyword evidence="11" id="KW-1185">Reference proteome</keyword>
<evidence type="ECO:0000259" key="9">
    <source>
        <dbReference type="Pfam" id="PF01266"/>
    </source>
</evidence>
<protein>
    <recommendedName>
        <fullName evidence="7">D-amino-acid oxidase</fullName>
        <ecNumber evidence="6">1.4.3.3</ecNumber>
    </recommendedName>
</protein>
<keyword evidence="3" id="KW-0285">Flavoprotein</keyword>
<proteinExistence type="inferred from homology"/>
<sequence>MANDVLVLGAGVIGLTTAVCLAEDGHRVRVWAELPPERTTSAVASGLWGPGYTPRDLAWSRVTFSEFSRLADDPESGIHFERGLQVSNFSSEPPPWIDDLLDVEMVAPDKLPDGMLVGLWSTAPLIDLPRYLRYLTGRLAANGIEIEQRTVRSLDEAAAAAPVVVNCTGVAAGKLASDDGVQPVRGQHVIVRNPGISHFYVEAVPQPEFAGFFPHGDRLILAGVRQPGQWSLTPDPEVATQILRRCIAVEPKLADAEVIGHEVGLRPGRTQARLDEHPLGPTRIIHNYGHDGLGVSLSWGSAREVARILAD</sequence>
<dbReference type="PANTHER" id="PTHR11530">
    <property type="entry name" value="D-AMINO ACID OXIDASE"/>
    <property type="match status" value="1"/>
</dbReference>
<evidence type="ECO:0000256" key="5">
    <source>
        <dbReference type="ARBA" id="ARBA00023002"/>
    </source>
</evidence>
<evidence type="ECO:0000256" key="3">
    <source>
        <dbReference type="ARBA" id="ARBA00022630"/>
    </source>
</evidence>
<dbReference type="InterPro" id="IPR023209">
    <property type="entry name" value="DAO"/>
</dbReference>
<dbReference type="InterPro" id="IPR006076">
    <property type="entry name" value="FAD-dep_OxRdtase"/>
</dbReference>
<keyword evidence="5" id="KW-0560">Oxidoreductase</keyword>
<evidence type="ECO:0000313" key="11">
    <source>
        <dbReference type="Proteomes" id="UP000694257"/>
    </source>
</evidence>
<evidence type="ECO:0000256" key="4">
    <source>
        <dbReference type="ARBA" id="ARBA00022827"/>
    </source>
</evidence>
<reference evidence="10 11" key="1">
    <citation type="submission" date="2021-07" db="EMBL/GenBank/DDBJ databases">
        <title>Whole Genome Sequence of Nocardia Iowensis.</title>
        <authorList>
            <person name="Lamm A."/>
            <person name="Collins-Fairclough A.M."/>
            <person name="Bunk B."/>
            <person name="Sproer C."/>
        </authorList>
    </citation>
    <scope>NUCLEOTIDE SEQUENCE [LARGE SCALE GENOMIC DNA]</scope>
    <source>
        <strain evidence="10 11">NRRL 5646</strain>
    </source>
</reference>
<feature type="domain" description="FAD dependent oxidoreductase" evidence="9">
    <location>
        <begin position="4"/>
        <end position="307"/>
    </location>
</feature>
<evidence type="ECO:0000256" key="6">
    <source>
        <dbReference type="ARBA" id="ARBA00039101"/>
    </source>
</evidence>
<comment type="catalytic activity">
    <reaction evidence="8">
        <text>a D-alpha-amino acid + O2 + H2O = a 2-oxocarboxylate + H2O2 + NH4(+)</text>
        <dbReference type="Rhea" id="RHEA:21816"/>
        <dbReference type="ChEBI" id="CHEBI:15377"/>
        <dbReference type="ChEBI" id="CHEBI:15379"/>
        <dbReference type="ChEBI" id="CHEBI:16240"/>
        <dbReference type="ChEBI" id="CHEBI:28938"/>
        <dbReference type="ChEBI" id="CHEBI:35179"/>
        <dbReference type="ChEBI" id="CHEBI:59871"/>
        <dbReference type="EC" id="1.4.3.3"/>
    </reaction>
    <physiologicalReaction direction="left-to-right" evidence="8">
        <dbReference type="Rhea" id="RHEA:21817"/>
    </physiologicalReaction>
</comment>
<dbReference type="PANTHER" id="PTHR11530:SF11">
    <property type="entry name" value="D-ASPARTATE OXIDASE"/>
    <property type="match status" value="1"/>
</dbReference>
<evidence type="ECO:0000256" key="7">
    <source>
        <dbReference type="ARBA" id="ARBA00039751"/>
    </source>
</evidence>
<dbReference type="PIRSF" id="PIRSF000189">
    <property type="entry name" value="D-aa_oxidase"/>
    <property type="match status" value="1"/>
</dbReference>
<name>A0ABX8RQ60_NOCIO</name>
<dbReference type="Pfam" id="PF01266">
    <property type="entry name" value="DAO"/>
    <property type="match status" value="1"/>
</dbReference>
<dbReference type="Proteomes" id="UP000694257">
    <property type="component" value="Chromosome"/>
</dbReference>
<comment type="cofactor">
    <cofactor evidence="1">
        <name>FAD</name>
        <dbReference type="ChEBI" id="CHEBI:57692"/>
    </cofactor>
</comment>
<comment type="similarity">
    <text evidence="2">Belongs to the DAMOX/DASOX family.</text>
</comment>